<dbReference type="RefSeq" id="WP_107106305.1">
    <property type="nucleotide sequence ID" value="NZ_JAMWDY010000007.1"/>
</dbReference>
<dbReference type="AlphaFoldDB" id="A0A9X4NZ19"/>
<reference evidence="4" key="1">
    <citation type="submission" date="2022-06" db="EMBL/GenBank/DDBJ databases">
        <title>Lactococcus from bovine mastitis in China.</title>
        <authorList>
            <person name="Lin Y."/>
            <person name="Han B."/>
        </authorList>
    </citation>
    <scope>NUCLEOTIDE SEQUENCE</scope>
    <source>
        <strain evidence="4">Ningxia-I-26</strain>
    </source>
</reference>
<evidence type="ECO:0000256" key="1">
    <source>
        <dbReference type="SAM" id="MobiDB-lite"/>
    </source>
</evidence>
<feature type="domain" description="Group II intron-interrupted relaxase LtrB central" evidence="3">
    <location>
        <begin position="297"/>
        <end position="377"/>
    </location>
</feature>
<sequence>MVVVPKPKQIKSEKALKSAVKYILNPQKTDEQVLTSGFHINNLNFGDVEMGYTRMLARKMVGRQNKQVLAQHLVQSFRYEDGLSAEEIHQIGREWIEQLTGGKHEYIIATHIDKGHIHNHIIFNTTSNVDFKNFRWKKDTLKIARELSDKVSLKHGAILENTSPYQKSYHSYQKYLAENPIRPELKSRLNFLLKHSLSLDDFKIKAAALNVTVDFSGKYTTYRLNDFEQKRPIRDSSLISKKDQSSMKTNPEKRIFSKEMIEKKCIQNQDMKKKTLSSSEILAEYQKQQSWYKENSNIKLVLEDWQVDQEVDSGIYIFVQAGHREGSIKIPHSAIDRNEDGNLEIHISSYSKFAFMDAKNPSESYVLWGHQVISQLSRENDNVPIYNNKAMNNVHNLFDAMNLLAKHGVTGRESFEHLGEDFVSEMRTIEASLDKLDKLIQDKTDSIKFNQHDNVQVQQLKNLQEERKDLQKSYNKITADLELYDNIQNFNQVKDKQRKQEERKEQPHAKL</sequence>
<evidence type="ECO:0000313" key="4">
    <source>
        <dbReference type="EMBL" id="MDG6145591.1"/>
    </source>
</evidence>
<evidence type="ECO:0000259" key="3">
    <source>
        <dbReference type="Pfam" id="PF20874"/>
    </source>
</evidence>
<accession>A0A9X4NZ19</accession>
<feature type="compositionally biased region" description="Basic and acidic residues" evidence="1">
    <location>
        <begin position="493"/>
        <end position="511"/>
    </location>
</feature>
<dbReference type="Proteomes" id="UP001153199">
    <property type="component" value="Unassembled WGS sequence"/>
</dbReference>
<dbReference type="EMBL" id="JAMWFV010000010">
    <property type="protein sequence ID" value="MDG6145591.1"/>
    <property type="molecule type" value="Genomic_DNA"/>
</dbReference>
<evidence type="ECO:0000313" key="5">
    <source>
        <dbReference type="Proteomes" id="UP001153199"/>
    </source>
</evidence>
<dbReference type="Pfam" id="PF20874">
    <property type="entry name" value="Relaxase_M"/>
    <property type="match status" value="1"/>
</dbReference>
<name>A0A9X4NZ19_9LACT</name>
<proteinExistence type="predicted"/>
<feature type="domain" description="MobA/VirD2-like nuclease" evidence="2">
    <location>
        <begin position="22"/>
        <end position="156"/>
    </location>
</feature>
<dbReference type="Pfam" id="PF03432">
    <property type="entry name" value="Relaxase"/>
    <property type="match status" value="1"/>
</dbReference>
<organism evidence="4 5">
    <name type="scientific">Lactococcus formosensis</name>
    <dbReference type="NCBI Taxonomy" id="1281486"/>
    <lineage>
        <taxon>Bacteria</taxon>
        <taxon>Bacillati</taxon>
        <taxon>Bacillota</taxon>
        <taxon>Bacilli</taxon>
        <taxon>Lactobacillales</taxon>
        <taxon>Streptococcaceae</taxon>
        <taxon>Lactococcus</taxon>
    </lineage>
</organism>
<dbReference type="InterPro" id="IPR005094">
    <property type="entry name" value="Endonuclease_MobA/VirD2"/>
</dbReference>
<protein>
    <submittedName>
        <fullName evidence="4">Relaxase/mobilization nuclease domain-containing protein</fullName>
    </submittedName>
</protein>
<dbReference type="InterPro" id="IPR048299">
    <property type="entry name" value="LtrB_central"/>
</dbReference>
<evidence type="ECO:0000259" key="2">
    <source>
        <dbReference type="Pfam" id="PF03432"/>
    </source>
</evidence>
<feature type="region of interest" description="Disordered" evidence="1">
    <location>
        <begin position="492"/>
        <end position="511"/>
    </location>
</feature>
<keyword evidence="5" id="KW-1185">Reference proteome</keyword>
<comment type="caution">
    <text evidence="4">The sequence shown here is derived from an EMBL/GenBank/DDBJ whole genome shotgun (WGS) entry which is preliminary data.</text>
</comment>
<gene>
    <name evidence="4" type="ORF">NF717_07985</name>
</gene>